<feature type="compositionally biased region" description="Acidic residues" evidence="1">
    <location>
        <begin position="89"/>
        <end position="99"/>
    </location>
</feature>
<protein>
    <submittedName>
        <fullName evidence="2">Uncharacterized protein</fullName>
    </submittedName>
</protein>
<evidence type="ECO:0000256" key="1">
    <source>
        <dbReference type="SAM" id="MobiDB-lite"/>
    </source>
</evidence>
<gene>
    <name evidence="2" type="ORF">MYCIT1_LOCUS19957</name>
</gene>
<comment type="caution">
    <text evidence="2">The sequence shown here is derived from an EMBL/GenBank/DDBJ whole genome shotgun (WGS) entry which is preliminary data.</text>
</comment>
<organism evidence="2 3">
    <name type="scientific">Mycena citricolor</name>
    <dbReference type="NCBI Taxonomy" id="2018698"/>
    <lineage>
        <taxon>Eukaryota</taxon>
        <taxon>Fungi</taxon>
        <taxon>Dikarya</taxon>
        <taxon>Basidiomycota</taxon>
        <taxon>Agaricomycotina</taxon>
        <taxon>Agaricomycetes</taxon>
        <taxon>Agaricomycetidae</taxon>
        <taxon>Agaricales</taxon>
        <taxon>Marasmiineae</taxon>
        <taxon>Mycenaceae</taxon>
        <taxon>Mycena</taxon>
    </lineage>
</organism>
<accession>A0AAD2Q3Y0</accession>
<feature type="region of interest" description="Disordered" evidence="1">
    <location>
        <begin position="1"/>
        <end position="52"/>
    </location>
</feature>
<dbReference type="EMBL" id="CAVNYO010000397">
    <property type="protein sequence ID" value="CAK5273446.1"/>
    <property type="molecule type" value="Genomic_DNA"/>
</dbReference>
<keyword evidence="3" id="KW-1185">Reference proteome</keyword>
<feature type="compositionally biased region" description="Low complexity" evidence="1">
    <location>
        <begin position="37"/>
        <end position="49"/>
    </location>
</feature>
<feature type="compositionally biased region" description="Pro residues" evidence="1">
    <location>
        <begin position="132"/>
        <end position="141"/>
    </location>
</feature>
<dbReference type="AlphaFoldDB" id="A0AAD2Q3Y0"/>
<evidence type="ECO:0000313" key="2">
    <source>
        <dbReference type="EMBL" id="CAK5273446.1"/>
    </source>
</evidence>
<name>A0AAD2Q3Y0_9AGAR</name>
<reference evidence="2" key="1">
    <citation type="submission" date="2023-11" db="EMBL/GenBank/DDBJ databases">
        <authorList>
            <person name="De Vega J J."/>
            <person name="De Vega J J."/>
        </authorList>
    </citation>
    <scope>NUCLEOTIDE SEQUENCE</scope>
</reference>
<evidence type="ECO:0000313" key="3">
    <source>
        <dbReference type="Proteomes" id="UP001295794"/>
    </source>
</evidence>
<dbReference type="Proteomes" id="UP001295794">
    <property type="component" value="Unassembled WGS sequence"/>
</dbReference>
<sequence>MPPSHRRTQSAPAFGTPLQRTTTRTSFDSCDRPAANASASSSSSSSSKKSGVKDYKEIIISGVSTLLLIPVPYLMSERKRSKQAATPDEVPELDDEDTGDLFSRLFRRNSNGKGKGRGYFDIQGSPRANSGPPSPADPPMPGDDDPFLYHLPEHSPTLPHPPPAERRAVHFALQPHPNSAAGAFATPPGKDGQDPAWTDYY</sequence>
<proteinExistence type="predicted"/>
<feature type="region of interest" description="Disordered" evidence="1">
    <location>
        <begin position="77"/>
        <end position="201"/>
    </location>
</feature>
<feature type="compositionally biased region" description="Polar residues" evidence="1">
    <location>
        <begin position="18"/>
        <end position="28"/>
    </location>
</feature>